<dbReference type="PANTHER" id="PTHR45527">
    <property type="entry name" value="NONRIBOSOMAL PEPTIDE SYNTHETASE"/>
    <property type="match status" value="1"/>
</dbReference>
<dbReference type="SUPFAM" id="SSF52777">
    <property type="entry name" value="CoA-dependent acyltransferases"/>
    <property type="match status" value="1"/>
</dbReference>
<dbReference type="SUPFAM" id="SSF56801">
    <property type="entry name" value="Acetyl-CoA synthetase-like"/>
    <property type="match status" value="1"/>
</dbReference>
<evidence type="ECO:0000256" key="2">
    <source>
        <dbReference type="ARBA" id="ARBA00022553"/>
    </source>
</evidence>
<proteinExistence type="predicted"/>
<dbReference type="AlphaFoldDB" id="A0AA37GYX9"/>
<evidence type="ECO:0000256" key="1">
    <source>
        <dbReference type="ARBA" id="ARBA00022450"/>
    </source>
</evidence>
<dbReference type="Pfam" id="PF00668">
    <property type="entry name" value="Condensation"/>
    <property type="match status" value="1"/>
</dbReference>
<evidence type="ECO:0000313" key="5">
    <source>
        <dbReference type="EMBL" id="GJC89898.1"/>
    </source>
</evidence>
<evidence type="ECO:0000259" key="3">
    <source>
        <dbReference type="Pfam" id="PF00501"/>
    </source>
</evidence>
<dbReference type="InterPro" id="IPR000873">
    <property type="entry name" value="AMP-dep_synth/lig_dom"/>
</dbReference>
<accession>A0AA37GYX9</accession>
<dbReference type="Gene3D" id="3.30.559.30">
    <property type="entry name" value="Nonribosomal peptide synthetase, condensation domain"/>
    <property type="match status" value="1"/>
</dbReference>
<keyword evidence="1" id="KW-0596">Phosphopantetheine</keyword>
<name>A0AA37GYX9_9PEZI</name>
<sequence>MANDTEACSEYWKKELHEITRATFSPESKAGPGSASRTFRHRVAMPSSTGTTITKPTILRAAWAIVLACYCALKDVCFGATISGRNAPVPGIEKMAGPAIATIPLRVQVDKERATIASFLVDLQDKSMEMVPFEQFGLQNIARLSPEAQEACAFTSLLVVPPVADLLYADNPTKPIIEHAEADELTAHTMDGYFNYPLVVQGHVHSDKVELALVYDPDVLSSAHAGAAWSALDPGHPSERHGQIVRQTGSRLTPVPPTSSALCAGLTADVVVVSAALDRTLGASLALYIPETGVGPDSAAYVLFMSGSTGVPKGFVMEHESVCTS</sequence>
<dbReference type="GO" id="GO:0005737">
    <property type="term" value="C:cytoplasm"/>
    <property type="evidence" value="ECO:0007669"/>
    <property type="project" value="TreeGrafter"/>
</dbReference>
<feature type="domain" description="Condensation" evidence="4">
    <location>
        <begin position="51"/>
        <end position="217"/>
    </location>
</feature>
<organism evidence="5 6">
    <name type="scientific">Colletotrichum liriopes</name>
    <dbReference type="NCBI Taxonomy" id="708192"/>
    <lineage>
        <taxon>Eukaryota</taxon>
        <taxon>Fungi</taxon>
        <taxon>Dikarya</taxon>
        <taxon>Ascomycota</taxon>
        <taxon>Pezizomycotina</taxon>
        <taxon>Sordariomycetes</taxon>
        <taxon>Hypocreomycetidae</taxon>
        <taxon>Glomerellales</taxon>
        <taxon>Glomerellaceae</taxon>
        <taxon>Colletotrichum</taxon>
        <taxon>Colletotrichum spaethianum species complex</taxon>
    </lineage>
</organism>
<dbReference type="Proteomes" id="UP001055172">
    <property type="component" value="Unassembled WGS sequence"/>
</dbReference>
<dbReference type="InterPro" id="IPR001242">
    <property type="entry name" value="Condensation_dom"/>
</dbReference>
<comment type="caution">
    <text evidence="5">The sequence shown here is derived from an EMBL/GenBank/DDBJ whole genome shotgun (WGS) entry which is preliminary data.</text>
</comment>
<dbReference type="EMBL" id="BPPX01000046">
    <property type="protein sequence ID" value="GJC89898.1"/>
    <property type="molecule type" value="Genomic_DNA"/>
</dbReference>
<dbReference type="GO" id="GO:0031177">
    <property type="term" value="F:phosphopantetheine binding"/>
    <property type="evidence" value="ECO:0007669"/>
    <property type="project" value="TreeGrafter"/>
</dbReference>
<gene>
    <name evidence="5" type="ORF">ColLi_12736</name>
</gene>
<evidence type="ECO:0000313" key="6">
    <source>
        <dbReference type="Proteomes" id="UP001055172"/>
    </source>
</evidence>
<dbReference type="GO" id="GO:0043041">
    <property type="term" value="P:amino acid activation for nonribosomal peptide biosynthetic process"/>
    <property type="evidence" value="ECO:0007669"/>
    <property type="project" value="TreeGrafter"/>
</dbReference>
<feature type="domain" description="AMP-dependent synthetase/ligase" evidence="3">
    <location>
        <begin position="222"/>
        <end position="324"/>
    </location>
</feature>
<dbReference type="GO" id="GO:0003824">
    <property type="term" value="F:catalytic activity"/>
    <property type="evidence" value="ECO:0007669"/>
    <property type="project" value="InterPro"/>
</dbReference>
<dbReference type="Pfam" id="PF00501">
    <property type="entry name" value="AMP-binding"/>
    <property type="match status" value="1"/>
</dbReference>
<keyword evidence="6" id="KW-1185">Reference proteome</keyword>
<protein>
    <submittedName>
        <fullName evidence="5">Nonribosomal peptide synthetase dtxS1</fullName>
    </submittedName>
</protein>
<dbReference type="GO" id="GO:0044550">
    <property type="term" value="P:secondary metabolite biosynthetic process"/>
    <property type="evidence" value="ECO:0007669"/>
    <property type="project" value="TreeGrafter"/>
</dbReference>
<dbReference type="PANTHER" id="PTHR45527:SF1">
    <property type="entry name" value="FATTY ACID SYNTHASE"/>
    <property type="match status" value="1"/>
</dbReference>
<reference evidence="5 6" key="1">
    <citation type="submission" date="2021-07" db="EMBL/GenBank/DDBJ databases">
        <title>Genome data of Colletotrichum spaethianum.</title>
        <authorList>
            <person name="Utami Y.D."/>
            <person name="Hiruma K."/>
        </authorList>
    </citation>
    <scope>NUCLEOTIDE SEQUENCE [LARGE SCALE GENOMIC DNA]</scope>
    <source>
        <strain evidence="5 6">MAFF 242679</strain>
    </source>
</reference>
<keyword evidence="2" id="KW-0597">Phosphoprotein</keyword>
<evidence type="ECO:0000259" key="4">
    <source>
        <dbReference type="Pfam" id="PF00668"/>
    </source>
</evidence>